<keyword evidence="1" id="KW-0812">Transmembrane</keyword>
<evidence type="ECO:0000313" key="3">
    <source>
        <dbReference type="Proteomes" id="UP000433652"/>
    </source>
</evidence>
<dbReference type="EMBL" id="WTYM01000026">
    <property type="protein sequence ID" value="MXO58471.1"/>
    <property type="molecule type" value="Genomic_DNA"/>
</dbReference>
<keyword evidence="1" id="KW-0472">Membrane</keyword>
<accession>A0A6I4SR75</accession>
<comment type="caution">
    <text evidence="2">The sequence shown here is derived from an EMBL/GenBank/DDBJ whole genome shotgun (WGS) entry which is preliminary data.</text>
</comment>
<keyword evidence="1" id="KW-1133">Transmembrane helix</keyword>
<dbReference type="RefSeq" id="WP_159791979.1">
    <property type="nucleotide sequence ID" value="NZ_WTYM01000026.1"/>
</dbReference>
<evidence type="ECO:0000256" key="1">
    <source>
        <dbReference type="SAM" id="Phobius"/>
    </source>
</evidence>
<gene>
    <name evidence="2" type="ORF">GRI89_02775</name>
</gene>
<sequence length="67" mass="7662">MIEPVTDRTLIAYALIAVLVASFGALIWWIRYNSEQQTVARENLRRRKQDDARALKSIAKDEGGERS</sequence>
<proteinExistence type="predicted"/>
<organism evidence="2 3">
    <name type="scientific">Croceibacterium salegens</name>
    <dbReference type="NCBI Taxonomy" id="1737568"/>
    <lineage>
        <taxon>Bacteria</taxon>
        <taxon>Pseudomonadati</taxon>
        <taxon>Pseudomonadota</taxon>
        <taxon>Alphaproteobacteria</taxon>
        <taxon>Sphingomonadales</taxon>
        <taxon>Erythrobacteraceae</taxon>
        <taxon>Croceibacterium</taxon>
    </lineage>
</organism>
<feature type="transmembrane region" description="Helical" evidence="1">
    <location>
        <begin position="12"/>
        <end position="30"/>
    </location>
</feature>
<evidence type="ECO:0000313" key="2">
    <source>
        <dbReference type="EMBL" id="MXO58471.1"/>
    </source>
</evidence>
<dbReference type="Proteomes" id="UP000433652">
    <property type="component" value="Unassembled WGS sequence"/>
</dbReference>
<reference evidence="2 3" key="1">
    <citation type="submission" date="2019-12" db="EMBL/GenBank/DDBJ databases">
        <title>Genomic-based taxomic classification of the family Erythrobacteraceae.</title>
        <authorList>
            <person name="Xu L."/>
        </authorList>
    </citation>
    <scope>NUCLEOTIDE SEQUENCE [LARGE SCALE GENOMIC DNA]</scope>
    <source>
        <strain evidence="2 3">MCCC 1K01500</strain>
    </source>
</reference>
<dbReference type="AlphaFoldDB" id="A0A6I4SR75"/>
<keyword evidence="3" id="KW-1185">Reference proteome</keyword>
<name>A0A6I4SR75_9SPHN</name>
<protein>
    <submittedName>
        <fullName evidence="2">Uncharacterized protein</fullName>
    </submittedName>
</protein>